<comment type="caution">
    <text evidence="5">The sequence shown here is derived from an EMBL/GenBank/DDBJ whole genome shotgun (WGS) entry which is preliminary data.</text>
</comment>
<dbReference type="InterPro" id="IPR036390">
    <property type="entry name" value="WH_DNA-bd_sf"/>
</dbReference>
<dbReference type="PANTHER" id="PTHR33164">
    <property type="entry name" value="TRANSCRIPTIONAL REGULATOR, MARR FAMILY"/>
    <property type="match status" value="1"/>
</dbReference>
<evidence type="ECO:0000256" key="2">
    <source>
        <dbReference type="ARBA" id="ARBA00023125"/>
    </source>
</evidence>
<accession>A0A8J7SP82</accession>
<dbReference type="Pfam" id="PF12802">
    <property type="entry name" value="MarR_2"/>
    <property type="match status" value="1"/>
</dbReference>
<dbReference type="AlphaFoldDB" id="A0A8J7SP82"/>
<dbReference type="InterPro" id="IPR023187">
    <property type="entry name" value="Tscrpt_reg_MarR-type_CS"/>
</dbReference>
<keyword evidence="1" id="KW-0805">Transcription regulation</keyword>
<dbReference type="InterPro" id="IPR000835">
    <property type="entry name" value="HTH_MarR-typ"/>
</dbReference>
<feature type="domain" description="HTH marR-type" evidence="4">
    <location>
        <begin position="21"/>
        <end position="156"/>
    </location>
</feature>
<dbReference type="SMART" id="SM00347">
    <property type="entry name" value="HTH_MARR"/>
    <property type="match status" value="1"/>
</dbReference>
<protein>
    <submittedName>
        <fullName evidence="5">MarR family transcriptional regulator</fullName>
    </submittedName>
</protein>
<dbReference type="Proteomes" id="UP000672602">
    <property type="component" value="Unassembled WGS sequence"/>
</dbReference>
<dbReference type="RefSeq" id="WP_210683118.1">
    <property type="nucleotide sequence ID" value="NZ_JAGMWN010000008.1"/>
</dbReference>
<gene>
    <name evidence="5" type="ORF">KAJ83_15715</name>
</gene>
<dbReference type="EMBL" id="JAGMWN010000008">
    <property type="protein sequence ID" value="MBP5858468.1"/>
    <property type="molecule type" value="Genomic_DNA"/>
</dbReference>
<keyword evidence="2" id="KW-0238">DNA-binding</keyword>
<dbReference type="Gene3D" id="1.10.10.10">
    <property type="entry name" value="Winged helix-like DNA-binding domain superfamily/Winged helix DNA-binding domain"/>
    <property type="match status" value="1"/>
</dbReference>
<dbReference type="PROSITE" id="PS50995">
    <property type="entry name" value="HTH_MARR_2"/>
    <property type="match status" value="1"/>
</dbReference>
<proteinExistence type="predicted"/>
<organism evidence="5 6">
    <name type="scientific">Marivibrio halodurans</name>
    <dbReference type="NCBI Taxonomy" id="2039722"/>
    <lineage>
        <taxon>Bacteria</taxon>
        <taxon>Pseudomonadati</taxon>
        <taxon>Pseudomonadota</taxon>
        <taxon>Alphaproteobacteria</taxon>
        <taxon>Rhodospirillales</taxon>
        <taxon>Rhodospirillaceae</taxon>
        <taxon>Marivibrio</taxon>
    </lineage>
</organism>
<dbReference type="PRINTS" id="PR00598">
    <property type="entry name" value="HTHMARR"/>
</dbReference>
<dbReference type="InterPro" id="IPR036388">
    <property type="entry name" value="WH-like_DNA-bd_sf"/>
</dbReference>
<reference evidence="5" key="1">
    <citation type="submission" date="2021-04" db="EMBL/GenBank/DDBJ databases">
        <authorList>
            <person name="Zhang D.-C."/>
        </authorList>
    </citation>
    <scope>NUCLEOTIDE SEQUENCE</scope>
    <source>
        <strain evidence="5">CGMCC 1.15697</strain>
    </source>
</reference>
<dbReference type="GO" id="GO:0003700">
    <property type="term" value="F:DNA-binding transcription factor activity"/>
    <property type="evidence" value="ECO:0007669"/>
    <property type="project" value="InterPro"/>
</dbReference>
<name>A0A8J7SP82_9PROT</name>
<dbReference type="GO" id="GO:0006950">
    <property type="term" value="P:response to stress"/>
    <property type="evidence" value="ECO:0007669"/>
    <property type="project" value="TreeGrafter"/>
</dbReference>
<dbReference type="PANTHER" id="PTHR33164:SF44">
    <property type="entry name" value="TRANSCRIPTIONAL REGULATORY PROTEIN"/>
    <property type="match status" value="1"/>
</dbReference>
<evidence type="ECO:0000259" key="4">
    <source>
        <dbReference type="PROSITE" id="PS50995"/>
    </source>
</evidence>
<dbReference type="PROSITE" id="PS01117">
    <property type="entry name" value="HTH_MARR_1"/>
    <property type="match status" value="1"/>
</dbReference>
<dbReference type="GO" id="GO:0003677">
    <property type="term" value="F:DNA binding"/>
    <property type="evidence" value="ECO:0007669"/>
    <property type="project" value="UniProtKB-KW"/>
</dbReference>
<evidence type="ECO:0000256" key="3">
    <source>
        <dbReference type="ARBA" id="ARBA00023163"/>
    </source>
</evidence>
<keyword evidence="3" id="KW-0804">Transcription</keyword>
<keyword evidence="6" id="KW-1185">Reference proteome</keyword>
<evidence type="ECO:0000313" key="5">
    <source>
        <dbReference type="EMBL" id="MBP5858468.1"/>
    </source>
</evidence>
<evidence type="ECO:0000313" key="6">
    <source>
        <dbReference type="Proteomes" id="UP000672602"/>
    </source>
</evidence>
<dbReference type="InterPro" id="IPR039422">
    <property type="entry name" value="MarR/SlyA-like"/>
</dbReference>
<sequence length="171" mass="19471">MGAASPKPLGKAGANPLFLREEELRQGIEMLFYAYRDFIAEPDAMLAERGLGRAHHRVIYFVGRYPGLHVSALLEILQITKQSLSRVLGQLVEDGYIRQTPGPQDRRQRLLELTERGRELEQALTENQRHRIARAYREAGAEAVEGFRKVMRGIMSDSKDRAKFDGTPPRR</sequence>
<evidence type="ECO:0000256" key="1">
    <source>
        <dbReference type="ARBA" id="ARBA00023015"/>
    </source>
</evidence>
<dbReference type="SUPFAM" id="SSF46785">
    <property type="entry name" value="Winged helix' DNA-binding domain"/>
    <property type="match status" value="1"/>
</dbReference>